<organism evidence="3 4">
    <name type="scientific">Sphingomonas endophytica</name>
    <dbReference type="NCBI Taxonomy" id="869719"/>
    <lineage>
        <taxon>Bacteria</taxon>
        <taxon>Pseudomonadati</taxon>
        <taxon>Pseudomonadota</taxon>
        <taxon>Alphaproteobacteria</taxon>
        <taxon>Sphingomonadales</taxon>
        <taxon>Sphingomonadaceae</taxon>
        <taxon>Sphingomonas</taxon>
    </lineage>
</organism>
<name>A0A7X0JES0_9SPHN</name>
<evidence type="ECO:0000313" key="3">
    <source>
        <dbReference type="EMBL" id="MBB6506204.1"/>
    </source>
</evidence>
<dbReference type="AlphaFoldDB" id="A0A7X0JES0"/>
<dbReference type="NCBIfam" id="TIGR02595">
    <property type="entry name" value="PEP_CTERM"/>
    <property type="match status" value="1"/>
</dbReference>
<proteinExistence type="predicted"/>
<feature type="chain" id="PRO_5030741909" description="Ice-binding protein C-terminal domain-containing protein" evidence="1">
    <location>
        <begin position="21"/>
        <end position="186"/>
    </location>
</feature>
<accession>A0A7X0JES0</accession>
<dbReference type="NCBIfam" id="NF035944">
    <property type="entry name" value="PEPxxWA-CTERM"/>
    <property type="match status" value="1"/>
</dbReference>
<keyword evidence="1" id="KW-0732">Signal</keyword>
<reference evidence="3 4" key="1">
    <citation type="submission" date="2020-08" db="EMBL/GenBank/DDBJ databases">
        <title>The Agave Microbiome: Exploring the role of microbial communities in plant adaptations to desert environments.</title>
        <authorList>
            <person name="Partida-Martinez L.P."/>
        </authorList>
    </citation>
    <scope>NUCLEOTIDE SEQUENCE [LARGE SCALE GENOMIC DNA]</scope>
    <source>
        <strain evidence="3 4">AS3.13</strain>
    </source>
</reference>
<protein>
    <recommendedName>
        <fullName evidence="2">Ice-binding protein C-terminal domain-containing protein</fullName>
    </recommendedName>
</protein>
<sequence>MKTIATAALCSMILAAPATAATMTFSGVNGKVTQATYTEDGITATSIDGDFWGYPDGGQLHLDPDGYQNSTYDFTFAGGLFTLASLDVSFASDSALGTFTAYDAADQIVGSASFSGATTGARTFSLTNISRLRLVNTGSHMSIDNLTVNAAGAVPEPATWAMMVAGFGVAGAALRRRSRATVRVMA</sequence>
<feature type="signal peptide" evidence="1">
    <location>
        <begin position="1"/>
        <end position="20"/>
    </location>
</feature>
<dbReference type="Proteomes" id="UP000522313">
    <property type="component" value="Unassembled WGS sequence"/>
</dbReference>
<comment type="caution">
    <text evidence="3">The sequence shown here is derived from an EMBL/GenBank/DDBJ whole genome shotgun (WGS) entry which is preliminary data.</text>
</comment>
<reference evidence="3 4" key="2">
    <citation type="submission" date="2020-08" db="EMBL/GenBank/DDBJ databases">
        <authorList>
            <person name="Partida-Martinez L."/>
            <person name="Huntemann M."/>
            <person name="Clum A."/>
            <person name="Wang J."/>
            <person name="Palaniappan K."/>
            <person name="Ritter S."/>
            <person name="Chen I.-M."/>
            <person name="Stamatis D."/>
            <person name="Reddy T."/>
            <person name="O'Malley R."/>
            <person name="Daum C."/>
            <person name="Shapiro N."/>
            <person name="Ivanova N."/>
            <person name="Kyrpides N."/>
            <person name="Woyke T."/>
        </authorList>
    </citation>
    <scope>NUCLEOTIDE SEQUENCE [LARGE SCALE GENOMIC DNA]</scope>
    <source>
        <strain evidence="3 4">AS3.13</strain>
    </source>
</reference>
<dbReference type="RefSeq" id="WP_184507624.1">
    <property type="nucleotide sequence ID" value="NZ_JACHBT010000019.1"/>
</dbReference>
<evidence type="ECO:0000259" key="2">
    <source>
        <dbReference type="Pfam" id="PF07589"/>
    </source>
</evidence>
<evidence type="ECO:0000313" key="4">
    <source>
        <dbReference type="Proteomes" id="UP000522313"/>
    </source>
</evidence>
<feature type="domain" description="Ice-binding protein C-terminal" evidence="2">
    <location>
        <begin position="153"/>
        <end position="177"/>
    </location>
</feature>
<dbReference type="EMBL" id="JACHBT010000019">
    <property type="protein sequence ID" value="MBB6506204.1"/>
    <property type="molecule type" value="Genomic_DNA"/>
</dbReference>
<dbReference type="InterPro" id="IPR013424">
    <property type="entry name" value="Ice-binding_C"/>
</dbReference>
<evidence type="ECO:0000256" key="1">
    <source>
        <dbReference type="SAM" id="SignalP"/>
    </source>
</evidence>
<gene>
    <name evidence="3" type="ORF">F4693_003201</name>
</gene>
<dbReference type="Pfam" id="PF07589">
    <property type="entry name" value="PEP-CTERM"/>
    <property type="match status" value="1"/>
</dbReference>